<dbReference type="Pfam" id="PF10162">
    <property type="entry name" value="G8"/>
    <property type="match status" value="1"/>
</dbReference>
<feature type="domain" description="G8" evidence="9">
    <location>
        <begin position="140"/>
        <end position="263"/>
    </location>
</feature>
<evidence type="ECO:0000256" key="7">
    <source>
        <dbReference type="SAM" id="MobiDB-lite"/>
    </source>
</evidence>
<dbReference type="SMART" id="SM00710">
    <property type="entry name" value="PbH1"/>
    <property type="match status" value="5"/>
</dbReference>
<dbReference type="InterPro" id="IPR019316">
    <property type="entry name" value="G8_domain"/>
</dbReference>
<gene>
    <name evidence="10" type="ORF">OE749_18185</name>
</gene>
<feature type="compositionally biased region" description="Polar residues" evidence="7">
    <location>
        <begin position="599"/>
        <end position="611"/>
    </location>
</feature>
<name>A0ABT3AD74_9ALTE</name>
<keyword evidence="11" id="KW-1185">Reference proteome</keyword>
<dbReference type="Proteomes" id="UP001652504">
    <property type="component" value="Unassembled WGS sequence"/>
</dbReference>
<dbReference type="PANTHER" id="PTHR46769">
    <property type="entry name" value="POLYCYSTIC KIDNEY AND HEPATIC DISEASE 1 (AUTOSOMAL RECESSIVE)-LIKE 1"/>
    <property type="match status" value="1"/>
</dbReference>
<evidence type="ECO:0000256" key="1">
    <source>
        <dbReference type="ARBA" id="ARBA00004167"/>
    </source>
</evidence>
<keyword evidence="5" id="KW-0812">Transmembrane</keyword>
<dbReference type="PROSITE" id="PS51484">
    <property type="entry name" value="G8"/>
    <property type="match status" value="1"/>
</dbReference>
<keyword evidence="5" id="KW-1133">Transmembrane helix</keyword>
<evidence type="ECO:0000313" key="11">
    <source>
        <dbReference type="Proteomes" id="UP001652504"/>
    </source>
</evidence>
<protein>
    <recommendedName>
        <fullName evidence="9">G8 domain-containing protein</fullName>
    </recommendedName>
</protein>
<dbReference type="SUPFAM" id="SSF51126">
    <property type="entry name" value="Pectin lyase-like"/>
    <property type="match status" value="1"/>
</dbReference>
<evidence type="ECO:0000256" key="5">
    <source>
        <dbReference type="ARBA" id="ARBA00022989"/>
    </source>
</evidence>
<dbReference type="EMBL" id="JAOWKX010000014">
    <property type="protein sequence ID" value="MCV2886628.1"/>
    <property type="molecule type" value="Genomic_DNA"/>
</dbReference>
<keyword evidence="3" id="KW-1003">Cell membrane</keyword>
<feature type="region of interest" description="Disordered" evidence="7">
    <location>
        <begin position="574"/>
        <end position="611"/>
    </location>
</feature>
<keyword evidence="5" id="KW-0472">Membrane</keyword>
<proteinExistence type="predicted"/>
<accession>A0ABT3AD74</accession>
<dbReference type="InterPro" id="IPR011050">
    <property type="entry name" value="Pectin_lyase_fold/virulence"/>
</dbReference>
<evidence type="ECO:0000256" key="2">
    <source>
        <dbReference type="ARBA" id="ARBA00004236"/>
    </source>
</evidence>
<evidence type="ECO:0000256" key="3">
    <source>
        <dbReference type="ARBA" id="ARBA00022475"/>
    </source>
</evidence>
<evidence type="ECO:0000313" key="10">
    <source>
        <dbReference type="EMBL" id="MCV2886628.1"/>
    </source>
</evidence>
<dbReference type="InterPro" id="IPR006626">
    <property type="entry name" value="PbH1"/>
</dbReference>
<dbReference type="InterPro" id="IPR055401">
    <property type="entry name" value="CEMIP_beta-hel_dom"/>
</dbReference>
<dbReference type="SMART" id="SM01225">
    <property type="entry name" value="G8"/>
    <property type="match status" value="1"/>
</dbReference>
<dbReference type="RefSeq" id="WP_263713920.1">
    <property type="nucleotide sequence ID" value="NZ_JAOWKX010000014.1"/>
</dbReference>
<organism evidence="10 11">
    <name type="scientific">Fluctibacter corallii</name>
    <dbReference type="NCBI Taxonomy" id="2984329"/>
    <lineage>
        <taxon>Bacteria</taxon>
        <taxon>Pseudomonadati</taxon>
        <taxon>Pseudomonadota</taxon>
        <taxon>Gammaproteobacteria</taxon>
        <taxon>Alteromonadales</taxon>
        <taxon>Alteromonadaceae</taxon>
        <taxon>Fluctibacter</taxon>
    </lineage>
</organism>
<keyword evidence="6" id="KW-0325">Glycoprotein</keyword>
<reference evidence="10 11" key="1">
    <citation type="submission" date="2022-10" db="EMBL/GenBank/DDBJ databases">
        <title>Aestuariibacter sp. AA17 isolated from Montipora capitata coral fragment.</title>
        <authorList>
            <person name="Emsley S.A."/>
            <person name="Pfannmuller K.M."/>
            <person name="Loughran R.M."/>
            <person name="Shlafstein M."/>
            <person name="Papke E."/>
            <person name="Saw J.H."/>
            <person name="Ushijima B."/>
            <person name="Videau P."/>
        </authorList>
    </citation>
    <scope>NUCLEOTIDE SEQUENCE [LARGE SCALE GENOMIC DNA]</scope>
    <source>
        <strain evidence="10 11">AA17</strain>
    </source>
</reference>
<comment type="subcellular location">
    <subcellularLocation>
        <location evidence="2">Cell membrane</location>
    </subcellularLocation>
    <subcellularLocation>
        <location evidence="1">Membrane</location>
        <topology evidence="1">Single-pass membrane protein</topology>
    </subcellularLocation>
</comment>
<dbReference type="Pfam" id="PF24606">
    <property type="entry name" value="CEMIP_beta-hel"/>
    <property type="match status" value="1"/>
</dbReference>
<dbReference type="PANTHER" id="PTHR46769:SF2">
    <property type="entry name" value="FIBROCYSTIN-L ISOFORM 2 PRECURSOR-RELATED"/>
    <property type="match status" value="1"/>
</dbReference>
<dbReference type="InterPro" id="IPR052387">
    <property type="entry name" value="Fibrocystin"/>
</dbReference>
<feature type="signal peptide" evidence="8">
    <location>
        <begin position="1"/>
        <end position="19"/>
    </location>
</feature>
<evidence type="ECO:0000259" key="9">
    <source>
        <dbReference type="PROSITE" id="PS51484"/>
    </source>
</evidence>
<comment type="caution">
    <text evidence="10">The sequence shown here is derived from an EMBL/GenBank/DDBJ whole genome shotgun (WGS) entry which is preliminary data.</text>
</comment>
<evidence type="ECO:0000256" key="4">
    <source>
        <dbReference type="ARBA" id="ARBA00022729"/>
    </source>
</evidence>
<sequence>MKKIGFIFLAYILSFPSTAASYIKGYIDSAAYVGSEFRIRGWACQTSHNTSIKVHVYAGGPAGTGSAITSADANLNSEPAVASACGASGSKYRFDVALPRAKVYQHAGKALHVHGISPIGSGNKVITNSGKYSLPTSFTTAYIGSEMAKGDFTIPAGIDVAINSSATAKLVHVQGRLSCASGAQGIFKTEGILVNGSGATFQCGTSSSPFTGDLTIELTGARSVSSLTSMTSSEMLKAIVSMNGGHISLNGKSGKQGYKILSKTASAGSRTISLTSSSSWQVGDEIVIAPTGFDPHHAEKRTITGVANSGRTITLNSPLSYSHWGTTKGYSNGSTSWTLDERAEVANLTRNITIRSANDSYWSNQRMGATVMAMMSGKANINNVELFRVGQAGRLGRYPFHWHILGNVSGQAIENTSIHDSQNRCVVIHGSQYARVERNTCYNHFGHGYFLEDGNETNNIIRHNLGMLSKRVDPDYMLLQSEVATKDPARFPAPSTFWVSHPTNDIRYNVAAGSEGTGFWMSFKRAIRCTSSGCLLSDDNVATHKPSRANTLYFSNNTAHSSVVGMTWDGASRKSDPKLRCGPKTKLPSASACPDDNRIPTSSHYEPSSKPTFSNLRAHKNSIAGIYIRGDAMKLDRNVLADNIWSGWFAFDQELVNSLVVGQSANSTSSDLSNIEALHNSYDTYFQRSRNLNSQFTRSTMAHMRNLSGLKIYDGPFLADNVLFAEFASSTQYFNGQDVTPAAISMMGGSGRYLNYLGRVSFDNSDNTTPLRKIDMNGSLSGNWTDPYTAAVRDVNASITNKAGDYLLHDHPMNYTGNCHRNVPASREVIACDYELGHIRFAGVNYVRFSVTRKNASSGVEYASVGPFASSQYSNKFNVIMGNTYHYEIDDYSRSGSRTLQFSSRNASDVSPLISVKGGSNCYISGISRLSNLSTLKSSTTGGYVHSGGDLYFKLKGGQQTKSPNRDNRLSKNFRQYTLRCN</sequence>
<feature type="chain" id="PRO_5045642403" description="G8 domain-containing protein" evidence="8">
    <location>
        <begin position="20"/>
        <end position="982"/>
    </location>
</feature>
<keyword evidence="4 8" id="KW-0732">Signal</keyword>
<evidence type="ECO:0000256" key="6">
    <source>
        <dbReference type="ARBA" id="ARBA00023180"/>
    </source>
</evidence>
<evidence type="ECO:0000256" key="8">
    <source>
        <dbReference type="SAM" id="SignalP"/>
    </source>
</evidence>